<dbReference type="KEGG" id="goe:114828094"/>
<feature type="compositionally biased region" description="Basic and acidic residues" evidence="1">
    <location>
        <begin position="207"/>
        <end position="226"/>
    </location>
</feature>
<dbReference type="Gene3D" id="1.10.340.70">
    <property type="match status" value="1"/>
</dbReference>
<dbReference type="GO" id="GO:0071897">
    <property type="term" value="P:DNA biosynthetic process"/>
    <property type="evidence" value="ECO:0007669"/>
    <property type="project" value="UniProtKB-ARBA"/>
</dbReference>
<sequence>MCFEDNYVGRQRLAPGRDVSRADPRFLIAMWFVYQRTLDGDGRTNNIAEAARLQGDSGVDCEEIGCPENFYTDSGELQFPINQGPTIVLALIKELKAKVSSWDEEIWDLIDEEDQQERELAEASQFDPDVSEFISEFGACLPQESEENEAETCYSTPCAKRRFLTLIQGHTAILSANGIPLANYALTLKSSMEAAMPPRMRQDLKDERRMEQRFSHEPQQEAHADSPENSVEQTVSGVEKMIGFLRRRVQDSEDNMFLDAAAAPAESKDVLDRRKKHQDRRYSSTVIAAAVKTQRGKFKPRPCLFCDTADHNSSRCSADLTLEKRKEILSNQKRCFRCFGPNHRSTSECSGPRFPCAICKSSRHYAPMHQNASAATSAIVDEVACGVDSTNALLWTSSAYVVIGGLWIPITVFIEGGRSITVMLPSLRKMLRDSPVGSRDLSVQTFASSHSIKNAPVFNVRLTGPFDKTTVELLALEHNFGVHPPVAAKTLQNPWSLESVGIADAPTSPQLSADEDSAVRQFISGLEYKDHQYVVEFPKRETIGLLSKNKNVALRRLQRKLSQLEREPLTYRRYHEELMKFVCEGHAVEVGTIAPDEPSEVEGSYFMPHHEVITGSGATEKWRIVFDCSSKDRGATSRNDHLLPGPNLNPELVSVLLNFRKHAVAVSADITKAYLQLAIRENDRSLFKFVWRAPGEREIKVFQMLKVIWGAASSGFLLAATIREHLKRGDPSCRELGEYLYADDFLQSSRSDQQAIEFIDRMRDTLRVAGMSLAKWKTNSNAITDHLVSTGADSSTFDRGGCGVLKVLGLSWEPKDDVFRFTTSSLSEQFESKSSLTKRAVLSIVPSYYDPLGWLMPFTIRGKIIVQKMWTANLEWTQTVSDEMREELAQWTTEARASAGFVSRRQYGDARRDPVGFQLHLFGDASQLAYACAAYIESRFSDGSSTFSLVMAKSRLAPRDRVSLPRLELLAALIAVRLNNFLVQRMRVEFEAFTYYIDTTVAFHWATSAKPGGWKTYVSNRVEEIQASSRREDWFHVRGTSNIADLATRGISAQTLTGSSEWWYGPEWLRLPASERPLSQPAATKPTFQDVRQEIRSVSAPIVSTAAGLNLDLFSSSSGAVRVLANVLRLTLHAGERVATASKLSSFDLFVDENGLLRARTRLTEGPFYTYEGKNPAVTPGQSRLASLLIVDAHRVNAHFGVSTVLSQLRRRFWITRGRQVIKSILRRCVICRERQAAPATQIEAPLPECRADFLAPFASTGLDFCGPFHVRHRLGSQKAYVAVFTCCPIRAVHLELLPSQNTPQTHLAVRRFLAAHPSCTRIISDNGASFVKAATELKRVFNSLKDPTVQEELNGRGVHWSFICPRAPWHRGFYQRVVGILKSTLVKTLGRSLIGYEEFRTILCELAGVINERPLTFVSTDPDAPAALTPAQFLRGGPGYPA</sequence>
<dbReference type="RefSeq" id="XP_028966704.1">
    <property type="nucleotide sequence ID" value="XM_029110871.1"/>
</dbReference>
<evidence type="ECO:0000313" key="4">
    <source>
        <dbReference type="RefSeq" id="XP_028966704.1"/>
    </source>
</evidence>
<gene>
    <name evidence="4" type="primary">LOC114828094</name>
</gene>
<accession>A0AAJ7WGY1</accession>
<dbReference type="SUPFAM" id="SSF53098">
    <property type="entry name" value="Ribonuclease H-like"/>
    <property type="match status" value="1"/>
</dbReference>
<dbReference type="PANTHER" id="PTHR47331">
    <property type="entry name" value="PHD-TYPE DOMAIN-CONTAINING PROTEIN"/>
    <property type="match status" value="1"/>
</dbReference>
<dbReference type="GeneID" id="114828094"/>
<keyword evidence="3" id="KW-1185">Reference proteome</keyword>
<dbReference type="InterPro" id="IPR043502">
    <property type="entry name" value="DNA/RNA_pol_sf"/>
</dbReference>
<dbReference type="InterPro" id="IPR008042">
    <property type="entry name" value="Retrotrans_Pao"/>
</dbReference>
<dbReference type="InterPro" id="IPR041588">
    <property type="entry name" value="Integrase_H2C2"/>
</dbReference>
<dbReference type="InterPro" id="IPR000477">
    <property type="entry name" value="RT_dom"/>
</dbReference>
<dbReference type="SUPFAM" id="SSF56672">
    <property type="entry name" value="DNA/RNA polymerases"/>
    <property type="match status" value="1"/>
</dbReference>
<dbReference type="PANTHER" id="PTHR47331:SF1">
    <property type="entry name" value="GAG-LIKE PROTEIN"/>
    <property type="match status" value="1"/>
</dbReference>
<feature type="region of interest" description="Disordered" evidence="1">
    <location>
        <begin position="207"/>
        <end position="232"/>
    </location>
</feature>
<dbReference type="GO" id="GO:0015074">
    <property type="term" value="P:DNA integration"/>
    <property type="evidence" value="ECO:0007669"/>
    <property type="project" value="InterPro"/>
</dbReference>
<protein>
    <submittedName>
        <fullName evidence="4">Uncharacterized protein LOC114828094</fullName>
    </submittedName>
</protein>
<dbReference type="PROSITE" id="PS50994">
    <property type="entry name" value="INTEGRASE"/>
    <property type="match status" value="1"/>
</dbReference>
<dbReference type="GO" id="GO:0003676">
    <property type="term" value="F:nucleic acid binding"/>
    <property type="evidence" value="ECO:0007669"/>
    <property type="project" value="InterPro"/>
</dbReference>
<evidence type="ECO:0000256" key="1">
    <source>
        <dbReference type="SAM" id="MobiDB-lite"/>
    </source>
</evidence>
<feature type="domain" description="Integrase catalytic" evidence="2">
    <location>
        <begin position="1242"/>
        <end position="1439"/>
    </location>
</feature>
<dbReference type="Gene3D" id="3.30.420.10">
    <property type="entry name" value="Ribonuclease H-like superfamily/Ribonuclease H"/>
    <property type="match status" value="1"/>
</dbReference>
<evidence type="ECO:0000259" key="2">
    <source>
        <dbReference type="PROSITE" id="PS50994"/>
    </source>
</evidence>
<dbReference type="InterPro" id="IPR001584">
    <property type="entry name" value="Integrase_cat-core"/>
</dbReference>
<dbReference type="Pfam" id="PF05380">
    <property type="entry name" value="Peptidase_A17"/>
    <property type="match status" value="1"/>
</dbReference>
<organism evidence="3 4">
    <name type="scientific">Galendromus occidentalis</name>
    <name type="common">western predatory mite</name>
    <dbReference type="NCBI Taxonomy" id="34638"/>
    <lineage>
        <taxon>Eukaryota</taxon>
        <taxon>Metazoa</taxon>
        <taxon>Ecdysozoa</taxon>
        <taxon>Arthropoda</taxon>
        <taxon>Chelicerata</taxon>
        <taxon>Arachnida</taxon>
        <taxon>Acari</taxon>
        <taxon>Parasitiformes</taxon>
        <taxon>Mesostigmata</taxon>
        <taxon>Gamasina</taxon>
        <taxon>Phytoseioidea</taxon>
        <taxon>Phytoseiidae</taxon>
        <taxon>Typhlodrominae</taxon>
        <taxon>Galendromus</taxon>
    </lineage>
</organism>
<reference evidence="4" key="1">
    <citation type="submission" date="2025-08" db="UniProtKB">
        <authorList>
            <consortium name="RefSeq"/>
        </authorList>
    </citation>
    <scope>IDENTIFICATION</scope>
</reference>
<name>A0AAJ7WGY1_9ACAR</name>
<dbReference type="InterPro" id="IPR036397">
    <property type="entry name" value="RNaseH_sf"/>
</dbReference>
<dbReference type="Pfam" id="PF17921">
    <property type="entry name" value="Integrase_H2C2"/>
    <property type="match status" value="1"/>
</dbReference>
<dbReference type="InterPro" id="IPR012337">
    <property type="entry name" value="RNaseH-like_sf"/>
</dbReference>
<dbReference type="GO" id="GO:0042575">
    <property type="term" value="C:DNA polymerase complex"/>
    <property type="evidence" value="ECO:0007669"/>
    <property type="project" value="UniProtKB-ARBA"/>
</dbReference>
<dbReference type="Pfam" id="PF00078">
    <property type="entry name" value="RVT_1"/>
    <property type="match status" value="1"/>
</dbReference>
<proteinExistence type="predicted"/>
<evidence type="ECO:0000313" key="3">
    <source>
        <dbReference type="Proteomes" id="UP000694867"/>
    </source>
</evidence>
<dbReference type="Proteomes" id="UP000694867">
    <property type="component" value="Unplaced"/>
</dbReference>